<dbReference type="GO" id="GO:0005886">
    <property type="term" value="C:plasma membrane"/>
    <property type="evidence" value="ECO:0007669"/>
    <property type="project" value="UniProtKB-SubCell"/>
</dbReference>
<evidence type="ECO:0000256" key="3">
    <source>
        <dbReference type="ARBA" id="ARBA00022692"/>
    </source>
</evidence>
<gene>
    <name evidence="7" type="ORF">SAMN04488042_1011424</name>
</gene>
<dbReference type="AlphaFoldDB" id="A0A1I4KCT8"/>
<proteinExistence type="predicted"/>
<evidence type="ECO:0000256" key="5">
    <source>
        <dbReference type="ARBA" id="ARBA00023136"/>
    </source>
</evidence>
<keyword evidence="5 6" id="KW-0472">Membrane</keyword>
<evidence type="ECO:0000256" key="6">
    <source>
        <dbReference type="SAM" id="Phobius"/>
    </source>
</evidence>
<accession>A0A1I4KCT8</accession>
<sequence>MMTHANLTRAWALLVGLSLVAAACSMGLPIRIAAPAILLLALLKARIILRDYLDLASAPSWARGFALTLSLFCATILGLYLAG</sequence>
<dbReference type="Pfam" id="PF03626">
    <property type="entry name" value="COX4_pro"/>
    <property type="match status" value="1"/>
</dbReference>
<protein>
    <submittedName>
        <fullName evidence="7">Cytochrome C oxidase subunit IV</fullName>
    </submittedName>
</protein>
<reference evidence="7 8" key="1">
    <citation type="submission" date="2016-10" db="EMBL/GenBank/DDBJ databases">
        <authorList>
            <person name="de Groot N.N."/>
        </authorList>
    </citation>
    <scope>NUCLEOTIDE SEQUENCE [LARGE SCALE GENOMIC DNA]</scope>
    <source>
        <strain evidence="7 8">DSM 15283</strain>
    </source>
</reference>
<keyword evidence="4 6" id="KW-1133">Transmembrane helix</keyword>
<evidence type="ECO:0000313" key="8">
    <source>
        <dbReference type="Proteomes" id="UP000199144"/>
    </source>
</evidence>
<evidence type="ECO:0000256" key="1">
    <source>
        <dbReference type="ARBA" id="ARBA00004651"/>
    </source>
</evidence>
<name>A0A1I4KCT8_9RHOB</name>
<evidence type="ECO:0000313" key="7">
    <source>
        <dbReference type="EMBL" id="SFL76540.1"/>
    </source>
</evidence>
<dbReference type="InterPro" id="IPR005171">
    <property type="entry name" value="Cyt_c_oxidase_su4_prok"/>
</dbReference>
<evidence type="ECO:0000256" key="2">
    <source>
        <dbReference type="ARBA" id="ARBA00022475"/>
    </source>
</evidence>
<keyword evidence="2" id="KW-1003">Cell membrane</keyword>
<keyword evidence="3 6" id="KW-0812">Transmembrane</keyword>
<dbReference type="EMBL" id="FOTQ01000001">
    <property type="protein sequence ID" value="SFL76540.1"/>
    <property type="molecule type" value="Genomic_DNA"/>
</dbReference>
<keyword evidence="8" id="KW-1185">Reference proteome</keyword>
<organism evidence="7 8">
    <name type="scientific">Shimia aestuarii</name>
    <dbReference type="NCBI Taxonomy" id="254406"/>
    <lineage>
        <taxon>Bacteria</taxon>
        <taxon>Pseudomonadati</taxon>
        <taxon>Pseudomonadota</taxon>
        <taxon>Alphaproteobacteria</taxon>
        <taxon>Rhodobacterales</taxon>
        <taxon>Roseobacteraceae</taxon>
    </lineage>
</organism>
<feature type="transmembrane region" description="Helical" evidence="6">
    <location>
        <begin position="61"/>
        <end position="82"/>
    </location>
</feature>
<evidence type="ECO:0000256" key="4">
    <source>
        <dbReference type="ARBA" id="ARBA00022989"/>
    </source>
</evidence>
<dbReference type="Proteomes" id="UP000199144">
    <property type="component" value="Unassembled WGS sequence"/>
</dbReference>
<dbReference type="STRING" id="254406.SAMN04488042_1011424"/>
<comment type="subcellular location">
    <subcellularLocation>
        <location evidence="1">Cell membrane</location>
        <topology evidence="1">Multi-pass membrane protein</topology>
    </subcellularLocation>
</comment>